<dbReference type="PANTHER" id="PTHR34988">
    <property type="entry name" value="PROTEIN, PUTATIVE-RELATED"/>
    <property type="match status" value="1"/>
</dbReference>
<accession>A0A1C0AC84</accession>
<evidence type="ECO:0000259" key="1">
    <source>
        <dbReference type="PROSITE" id="PS51742"/>
    </source>
</evidence>
<name>A0A1C0AC84_9FIRM</name>
<dbReference type="RefSeq" id="WP_068715002.1">
    <property type="nucleotide sequence ID" value="NZ_LWDV01000006.1"/>
</dbReference>
<dbReference type="SUPFAM" id="SSF117856">
    <property type="entry name" value="AF0104/ALDC/Ptd012-like"/>
    <property type="match status" value="1"/>
</dbReference>
<dbReference type="EMBL" id="LWDV01000006">
    <property type="protein sequence ID" value="OCL27996.1"/>
    <property type="molecule type" value="Genomic_DNA"/>
</dbReference>
<dbReference type="PIRSF" id="PIRSF016702">
    <property type="entry name" value="DNA_bp_PD1"/>
    <property type="match status" value="1"/>
</dbReference>
<proteinExistence type="predicted"/>
<keyword evidence="3" id="KW-1185">Reference proteome</keyword>
<dbReference type="PROSITE" id="PS51742">
    <property type="entry name" value="PPC"/>
    <property type="match status" value="1"/>
</dbReference>
<comment type="caution">
    <text evidence="2">The sequence shown here is derived from an EMBL/GenBank/DDBJ whole genome shotgun (WGS) entry which is preliminary data.</text>
</comment>
<evidence type="ECO:0000313" key="3">
    <source>
        <dbReference type="Proteomes" id="UP000093514"/>
    </source>
</evidence>
<dbReference type="InterPro" id="IPR025707">
    <property type="entry name" value="DNA_bp_PD1"/>
</dbReference>
<sequence length="141" mass="15987">MLKEYNIKNIYQGRLYTGDDLLKELTSIVKGKGIKVGKISAIGAVQRAKISYYNQDEQVYQAKEFEKHLEIVNLLGNISIKDEEVMIHAHISLGDDEGNLFGGHLAEGTMVFACEFIIEEYQGEPLERVYDETTGLTLWNE</sequence>
<dbReference type="Proteomes" id="UP000093514">
    <property type="component" value="Unassembled WGS sequence"/>
</dbReference>
<organism evidence="2 3">
    <name type="scientific">Orenia metallireducens</name>
    <dbReference type="NCBI Taxonomy" id="1413210"/>
    <lineage>
        <taxon>Bacteria</taxon>
        <taxon>Bacillati</taxon>
        <taxon>Bacillota</taxon>
        <taxon>Clostridia</taxon>
        <taxon>Halanaerobiales</taxon>
        <taxon>Halobacteroidaceae</taxon>
        <taxon>Orenia</taxon>
    </lineage>
</organism>
<dbReference type="InterPro" id="IPR005175">
    <property type="entry name" value="PPC_dom"/>
</dbReference>
<dbReference type="Gene3D" id="3.30.1330.80">
    <property type="entry name" value="Hypothetical protein, similar to alpha- acetolactate decarboxylase, domain 2"/>
    <property type="match status" value="1"/>
</dbReference>
<reference evidence="3" key="1">
    <citation type="submission" date="2016-07" db="EMBL/GenBank/DDBJ databases">
        <authorList>
            <person name="Florea S."/>
            <person name="Webb J.S."/>
            <person name="Jaromczyk J."/>
            <person name="Schardl C.L."/>
        </authorList>
    </citation>
    <scope>NUCLEOTIDE SEQUENCE [LARGE SCALE GENOMIC DNA]</scope>
    <source>
        <strain evidence="3">Z6</strain>
    </source>
</reference>
<dbReference type="Pfam" id="PF03479">
    <property type="entry name" value="PCC"/>
    <property type="match status" value="1"/>
</dbReference>
<gene>
    <name evidence="2" type="ORF">U472_02000</name>
</gene>
<dbReference type="OrthoDB" id="9791702at2"/>
<dbReference type="CDD" id="cd11378">
    <property type="entry name" value="DUF296"/>
    <property type="match status" value="1"/>
</dbReference>
<dbReference type="PANTHER" id="PTHR34988:SF1">
    <property type="entry name" value="DNA-BINDING PROTEIN"/>
    <property type="match status" value="1"/>
</dbReference>
<reference evidence="2 3" key="2">
    <citation type="submission" date="2016-08" db="EMBL/GenBank/DDBJ databases">
        <title>Orenia metallireducens sp. nov. strain Z6, a Novel Metal-reducing Firmicute from the Deep Subsurface.</title>
        <authorList>
            <person name="Maxim B.I."/>
            <person name="Kenneth K."/>
            <person name="Flynn T.M."/>
            <person name="Oloughlin E.J."/>
            <person name="Locke R.A."/>
            <person name="Weber J.R."/>
            <person name="Egan S.M."/>
            <person name="Mackie R.I."/>
            <person name="Cann I.K."/>
        </authorList>
    </citation>
    <scope>NUCLEOTIDE SEQUENCE [LARGE SCALE GENOMIC DNA]</scope>
    <source>
        <strain evidence="2 3">Z6</strain>
    </source>
</reference>
<keyword evidence="2" id="KW-0238">DNA-binding</keyword>
<feature type="domain" description="PPC" evidence="1">
    <location>
        <begin position="5"/>
        <end position="141"/>
    </location>
</feature>
<evidence type="ECO:0000313" key="2">
    <source>
        <dbReference type="EMBL" id="OCL27996.1"/>
    </source>
</evidence>
<dbReference type="GO" id="GO:0003677">
    <property type="term" value="F:DNA binding"/>
    <property type="evidence" value="ECO:0007669"/>
    <property type="project" value="UniProtKB-KW"/>
</dbReference>
<dbReference type="AlphaFoldDB" id="A0A1C0AC84"/>
<protein>
    <submittedName>
        <fullName evidence="2">DNA-binding protein</fullName>
    </submittedName>
</protein>